<dbReference type="PANTHER" id="PTHR43861:SF1">
    <property type="entry name" value="TRANS-ACONITATE 2-METHYLTRANSFERASE"/>
    <property type="match status" value="1"/>
</dbReference>
<keyword evidence="2" id="KW-0808">Transferase</keyword>
<dbReference type="Gene3D" id="3.40.50.150">
    <property type="entry name" value="Vaccinia Virus protein VP39"/>
    <property type="match status" value="1"/>
</dbReference>
<evidence type="ECO:0000313" key="2">
    <source>
        <dbReference type="EMBL" id="QES58211.1"/>
    </source>
</evidence>
<dbReference type="RefSeq" id="WP_150261124.1">
    <property type="nucleotide sequence ID" value="NZ_CP029189.1"/>
</dbReference>
<dbReference type="AlphaFoldDB" id="A0A5P2DY49"/>
<gene>
    <name evidence="2" type="ORF">DEJ51_32095</name>
</gene>
<accession>A0A5P2DY49</accession>
<dbReference type="Pfam" id="PF08241">
    <property type="entry name" value="Methyltransf_11"/>
    <property type="match status" value="1"/>
</dbReference>
<reference evidence="2 3" key="1">
    <citation type="submission" date="2018-05" db="EMBL/GenBank/DDBJ databases">
        <title>Streptomyces venezuelae.</title>
        <authorList>
            <person name="Kim W."/>
            <person name="Lee N."/>
            <person name="Cho B.-K."/>
        </authorList>
    </citation>
    <scope>NUCLEOTIDE SEQUENCE [LARGE SCALE GENOMIC DNA]</scope>
    <source>
        <strain evidence="2 3">ATCC 21018</strain>
    </source>
</reference>
<dbReference type="GO" id="GO:0017000">
    <property type="term" value="P:antibiotic biosynthetic process"/>
    <property type="evidence" value="ECO:0007669"/>
    <property type="project" value="UniProtKB-ARBA"/>
</dbReference>
<protein>
    <submittedName>
        <fullName evidence="2">Methyltransferase type 11</fullName>
    </submittedName>
</protein>
<organism evidence="2 3">
    <name type="scientific">Streptomyces venezuelae</name>
    <dbReference type="NCBI Taxonomy" id="54571"/>
    <lineage>
        <taxon>Bacteria</taxon>
        <taxon>Bacillati</taxon>
        <taxon>Actinomycetota</taxon>
        <taxon>Actinomycetes</taxon>
        <taxon>Kitasatosporales</taxon>
        <taxon>Streptomycetaceae</taxon>
        <taxon>Streptomyces</taxon>
    </lineage>
</organism>
<evidence type="ECO:0000259" key="1">
    <source>
        <dbReference type="Pfam" id="PF08241"/>
    </source>
</evidence>
<sequence length="383" mass="39790">MAVVVVQPAAGQAPTAVRRVLAAAGLASRTLPPADDAGPSDGLTGVEGLIVLGAAAPALLQEALAAEVPVLALEPGTRLLVREPDAAPGVRPGTAPDRPPVELTRAAGSDPLFAGATPPSPGLRPACDPLELPAGAVVLASCDGYPDQAFRIGPSAWGVRFLPHDLPLDPWGEQLLGRFARLVADRATHTATRAFFTRRADAWEERFAYQTPAYDAAVARLRLAPGARAVDLGCGTGRAMPALRAQVGTGGQVVGVDLTPAMLTAAARHGRTRHGSLLAADCTRLPLAAASVDGIFSAGLLDHLPEPAAALREWARVTAADGVLLLFHPSGRAERAARHGRPLDPGDLLAEGNLRRALEATGWHLEEYEDAAGHFLARALPRR</sequence>
<keyword evidence="2" id="KW-0489">Methyltransferase</keyword>
<dbReference type="InterPro" id="IPR013216">
    <property type="entry name" value="Methyltransf_11"/>
</dbReference>
<dbReference type="SUPFAM" id="SSF52317">
    <property type="entry name" value="Class I glutamine amidotransferase-like"/>
    <property type="match status" value="1"/>
</dbReference>
<name>A0A5P2DY49_STRVZ</name>
<dbReference type="Proteomes" id="UP000324101">
    <property type="component" value="Chromosome"/>
</dbReference>
<evidence type="ECO:0000313" key="3">
    <source>
        <dbReference type="Proteomes" id="UP000324101"/>
    </source>
</evidence>
<dbReference type="GO" id="GO:0008757">
    <property type="term" value="F:S-adenosylmethionine-dependent methyltransferase activity"/>
    <property type="evidence" value="ECO:0007669"/>
    <property type="project" value="InterPro"/>
</dbReference>
<feature type="domain" description="Methyltransferase type 11" evidence="1">
    <location>
        <begin position="230"/>
        <end position="325"/>
    </location>
</feature>
<dbReference type="CDD" id="cd02440">
    <property type="entry name" value="AdoMet_MTases"/>
    <property type="match status" value="1"/>
</dbReference>
<dbReference type="InterPro" id="IPR029062">
    <property type="entry name" value="Class_I_gatase-like"/>
</dbReference>
<dbReference type="GO" id="GO:0032259">
    <property type="term" value="P:methylation"/>
    <property type="evidence" value="ECO:0007669"/>
    <property type="project" value="UniProtKB-KW"/>
</dbReference>
<dbReference type="Gene3D" id="3.40.50.880">
    <property type="match status" value="1"/>
</dbReference>
<dbReference type="EMBL" id="CP029189">
    <property type="protein sequence ID" value="QES58211.1"/>
    <property type="molecule type" value="Genomic_DNA"/>
</dbReference>
<dbReference type="PANTHER" id="PTHR43861">
    <property type="entry name" value="TRANS-ACONITATE 2-METHYLTRANSFERASE-RELATED"/>
    <property type="match status" value="1"/>
</dbReference>
<dbReference type="OrthoDB" id="5196541at2"/>
<dbReference type="SUPFAM" id="SSF53335">
    <property type="entry name" value="S-adenosyl-L-methionine-dependent methyltransferases"/>
    <property type="match status" value="1"/>
</dbReference>
<dbReference type="InterPro" id="IPR029063">
    <property type="entry name" value="SAM-dependent_MTases_sf"/>
</dbReference>
<proteinExistence type="predicted"/>